<comment type="caution">
    <text evidence="1">The sequence shown here is derived from an EMBL/GenBank/DDBJ whole genome shotgun (WGS) entry which is preliminary data.</text>
</comment>
<gene>
    <name evidence="1" type="ORF">LRX75_18485</name>
</gene>
<dbReference type="EMBL" id="JAJOZR010000012">
    <property type="protein sequence ID" value="MCD7111026.1"/>
    <property type="molecule type" value="Genomic_DNA"/>
</dbReference>
<accession>A0A9X1T1T4</accession>
<dbReference type="Proteomes" id="UP001139089">
    <property type="component" value="Unassembled WGS sequence"/>
</dbReference>
<reference evidence="1" key="1">
    <citation type="submission" date="2021-12" db="EMBL/GenBank/DDBJ databases">
        <authorList>
            <person name="Li Y."/>
        </authorList>
    </citation>
    <scope>NUCLEOTIDE SEQUENCE</scope>
    <source>
        <strain evidence="1">DKSPLA3</strain>
    </source>
</reference>
<proteinExistence type="predicted"/>
<keyword evidence="2" id="KW-1185">Reference proteome</keyword>
<organism evidence="1 2">
    <name type="scientific">Rhizobium quercicola</name>
    <dbReference type="NCBI Taxonomy" id="2901226"/>
    <lineage>
        <taxon>Bacteria</taxon>
        <taxon>Pseudomonadati</taxon>
        <taxon>Pseudomonadota</taxon>
        <taxon>Alphaproteobacteria</taxon>
        <taxon>Hyphomicrobiales</taxon>
        <taxon>Rhizobiaceae</taxon>
        <taxon>Rhizobium/Agrobacterium group</taxon>
        <taxon>Rhizobium</taxon>
    </lineage>
</organism>
<name>A0A9X1T1T4_9HYPH</name>
<dbReference type="AlphaFoldDB" id="A0A9X1T1T4"/>
<dbReference type="InterPro" id="IPR009964">
    <property type="entry name" value="DUF1491"/>
</dbReference>
<dbReference type="RefSeq" id="WP_231816138.1">
    <property type="nucleotide sequence ID" value="NZ_JAJOZR010000012.1"/>
</dbReference>
<evidence type="ECO:0000313" key="1">
    <source>
        <dbReference type="EMBL" id="MCD7111026.1"/>
    </source>
</evidence>
<evidence type="ECO:0000313" key="2">
    <source>
        <dbReference type="Proteomes" id="UP001139089"/>
    </source>
</evidence>
<sequence length="115" mass="12735">MRLRSDIFVSAITRRVFSRGDYAAVLRKGAEAAGAIFIRQRTRDGQETLFGPAPQSLVTAEEEGGRLFECRLSSPDANAIDAALAREIRFDPDCWIVELETQDVSDLFETITPDG</sequence>
<dbReference type="Gene3D" id="3.40.1530.20">
    <property type="entry name" value="Protein of unknown function (DUF1491)"/>
    <property type="match status" value="1"/>
</dbReference>
<dbReference type="Pfam" id="PF07372">
    <property type="entry name" value="DUF1491"/>
    <property type="match status" value="1"/>
</dbReference>
<protein>
    <submittedName>
        <fullName evidence="1">DUF1491 family protein</fullName>
    </submittedName>
</protein>